<gene>
    <name evidence="8" type="ORF">ASIM_LOCUS10494</name>
</gene>
<reference evidence="8 9" key="2">
    <citation type="submission" date="2018-11" db="EMBL/GenBank/DDBJ databases">
        <authorList>
            <consortium name="Pathogen Informatics"/>
        </authorList>
    </citation>
    <scope>NUCLEOTIDE SEQUENCE [LARGE SCALE GENOMIC DNA]</scope>
</reference>
<feature type="repeat" description="WD" evidence="6">
    <location>
        <begin position="364"/>
        <end position="405"/>
    </location>
</feature>
<comment type="similarity">
    <text evidence="5">Belongs to the NLE1/RSA4 family.</text>
</comment>
<dbReference type="PROSITE" id="PS00678">
    <property type="entry name" value="WD_REPEATS_1"/>
    <property type="match status" value="3"/>
</dbReference>
<feature type="domain" description="NLE" evidence="7">
    <location>
        <begin position="15"/>
        <end position="76"/>
    </location>
</feature>
<name>A0A0M3JSH8_ANISI</name>
<dbReference type="WBParaSite" id="ASIM_0001093601-mRNA-1">
    <property type="protein sequence ID" value="ASIM_0001093601-mRNA-1"/>
    <property type="gene ID" value="ASIM_0001093601"/>
</dbReference>
<keyword evidence="4" id="KW-0539">Nucleus</keyword>
<dbReference type="InterPro" id="IPR015943">
    <property type="entry name" value="WD40/YVTN_repeat-like_dom_sf"/>
</dbReference>
<evidence type="ECO:0000256" key="2">
    <source>
        <dbReference type="ARBA" id="ARBA00022574"/>
    </source>
</evidence>
<keyword evidence="3" id="KW-0677">Repeat</keyword>
<evidence type="ECO:0000313" key="8">
    <source>
        <dbReference type="EMBL" id="VDK43072.1"/>
    </source>
</evidence>
<dbReference type="Pfam" id="PF08154">
    <property type="entry name" value="NLE"/>
    <property type="match status" value="1"/>
</dbReference>
<evidence type="ECO:0000256" key="3">
    <source>
        <dbReference type="ARBA" id="ARBA00022737"/>
    </source>
</evidence>
<dbReference type="InterPro" id="IPR001680">
    <property type="entry name" value="WD40_rpt"/>
</dbReference>
<evidence type="ECO:0000313" key="10">
    <source>
        <dbReference type="WBParaSite" id="ASIM_0001093601-mRNA-1"/>
    </source>
</evidence>
<feature type="repeat" description="WD" evidence="6">
    <location>
        <begin position="448"/>
        <end position="481"/>
    </location>
</feature>
<reference evidence="10" key="1">
    <citation type="submission" date="2017-02" db="UniProtKB">
        <authorList>
            <consortium name="WormBaseParasite"/>
        </authorList>
    </citation>
    <scope>IDENTIFICATION</scope>
</reference>
<feature type="repeat" description="WD" evidence="6">
    <location>
        <begin position="110"/>
        <end position="151"/>
    </location>
</feature>
<dbReference type="Gene3D" id="2.130.10.10">
    <property type="entry name" value="YVTN repeat-like/Quinoprotein amine dehydrogenase"/>
    <property type="match status" value="1"/>
</dbReference>
<dbReference type="OrthoDB" id="10267436at2759"/>
<feature type="repeat" description="WD" evidence="6">
    <location>
        <begin position="195"/>
        <end position="241"/>
    </location>
</feature>
<protein>
    <submittedName>
        <fullName evidence="10">Notchless protein homolog 1 (inferred by orthology to a human protein)</fullName>
    </submittedName>
</protein>
<evidence type="ECO:0000313" key="9">
    <source>
        <dbReference type="Proteomes" id="UP000267096"/>
    </source>
</evidence>
<dbReference type="SUPFAM" id="SSF50978">
    <property type="entry name" value="WD40 repeat-like"/>
    <property type="match status" value="1"/>
</dbReference>
<dbReference type="Pfam" id="PF00400">
    <property type="entry name" value="WD40"/>
    <property type="match status" value="7"/>
</dbReference>
<dbReference type="InterPro" id="IPR012972">
    <property type="entry name" value="NLE"/>
</dbReference>
<dbReference type="PROSITE" id="PS50082">
    <property type="entry name" value="WD_REPEATS_2"/>
    <property type="match status" value="7"/>
</dbReference>
<dbReference type="Proteomes" id="UP000267096">
    <property type="component" value="Unassembled WGS sequence"/>
</dbReference>
<keyword evidence="2 6" id="KW-0853">WD repeat</keyword>
<dbReference type="PANTHER" id="PTHR19848:SF0">
    <property type="entry name" value="NOTCHLESS PROTEIN HOMOLOG 1"/>
    <property type="match status" value="1"/>
</dbReference>
<dbReference type="SMART" id="SM00320">
    <property type="entry name" value="WD40"/>
    <property type="match status" value="8"/>
</dbReference>
<dbReference type="InterPro" id="IPR020472">
    <property type="entry name" value="WD40_PAC1"/>
</dbReference>
<evidence type="ECO:0000259" key="7">
    <source>
        <dbReference type="Pfam" id="PF08154"/>
    </source>
</evidence>
<dbReference type="GO" id="GO:0007219">
    <property type="term" value="P:Notch signaling pathway"/>
    <property type="evidence" value="ECO:0007669"/>
    <property type="project" value="TreeGrafter"/>
</dbReference>
<dbReference type="InterPro" id="IPR036322">
    <property type="entry name" value="WD40_repeat_dom_sf"/>
</dbReference>
<dbReference type="PRINTS" id="PR00319">
    <property type="entry name" value="GPROTEINB"/>
</dbReference>
<accession>A0A0M3JSH8</accession>
<dbReference type="PRINTS" id="PR00320">
    <property type="entry name" value="GPROTEINBRPT"/>
</dbReference>
<dbReference type="InterPro" id="IPR019775">
    <property type="entry name" value="WD40_repeat_CS"/>
</dbReference>
<dbReference type="PROSITE" id="PS50294">
    <property type="entry name" value="WD_REPEATS_REGION"/>
    <property type="match status" value="7"/>
</dbReference>
<dbReference type="GO" id="GO:0000027">
    <property type="term" value="P:ribosomal large subunit assembly"/>
    <property type="evidence" value="ECO:0007669"/>
    <property type="project" value="TreeGrafter"/>
</dbReference>
<organism evidence="10">
    <name type="scientific">Anisakis simplex</name>
    <name type="common">Herring worm</name>
    <dbReference type="NCBI Taxonomy" id="6269"/>
    <lineage>
        <taxon>Eukaryota</taxon>
        <taxon>Metazoa</taxon>
        <taxon>Ecdysozoa</taxon>
        <taxon>Nematoda</taxon>
        <taxon>Chromadorea</taxon>
        <taxon>Rhabditida</taxon>
        <taxon>Spirurina</taxon>
        <taxon>Ascaridomorpha</taxon>
        <taxon>Ascaridoidea</taxon>
        <taxon>Anisakidae</taxon>
        <taxon>Anisakis</taxon>
        <taxon>Anisakis simplex complex</taxon>
    </lineage>
</organism>
<dbReference type="GO" id="GO:0005730">
    <property type="term" value="C:nucleolus"/>
    <property type="evidence" value="ECO:0007669"/>
    <property type="project" value="UniProtKB-SubCell"/>
</dbReference>
<sequence>MEVVDIGLDDERRVGIRLFSEDGKELSEAPIVVSLTTTNKQLQALCNTLLDSTDDPVPISFRLKDGIEISKSIAESIPAEKLNVEKNIEVVYYPEAVFRVKPVTRCTSSLPGHAEPVVSVQFSPHGRGLASGSGDCTVRLWDVDTELPLKTCEAHSNWVLCISWSPNARMLASACKNGNICLWDAATGAQIGKKLSGHKQWITQLAWQPFHRDPVSRFLASAGKDASIKIWDTVNHAVTRTLTGHTASVTCLRWGGQGLIYSGSQDRTIKVWRAEDGVLCRTLTGHAHWVNTLTLNVEYVLRTSCFDPKNACQAPDSVDECKRIAERRYEEAKGVQGEMLASGSDDFTLYLWKPDSDKKAIARMTGHQQLVNQVMFSPDARYIASASFDKSIKLWCGRTGAYIDTLRGHVQAVYQIAWSADSRLLVSGSADSTLKVWDMQKRGICEDLPGHGDEVFAVDWSPDGERVASGGKDKVLKLWRR</sequence>
<feature type="repeat" description="WD" evidence="6">
    <location>
        <begin position="152"/>
        <end position="193"/>
    </location>
</feature>
<evidence type="ECO:0000256" key="5">
    <source>
        <dbReference type="ARBA" id="ARBA00061016"/>
    </source>
</evidence>
<feature type="repeat" description="WD" evidence="6">
    <location>
        <begin position="242"/>
        <end position="282"/>
    </location>
</feature>
<dbReference type="AlphaFoldDB" id="A0A0M3JSH8"/>
<dbReference type="EMBL" id="UYRR01031001">
    <property type="protein sequence ID" value="VDK43072.1"/>
    <property type="molecule type" value="Genomic_DNA"/>
</dbReference>
<feature type="repeat" description="WD" evidence="6">
    <location>
        <begin position="406"/>
        <end position="440"/>
    </location>
</feature>
<evidence type="ECO:0000256" key="1">
    <source>
        <dbReference type="ARBA" id="ARBA00004604"/>
    </source>
</evidence>
<evidence type="ECO:0000256" key="6">
    <source>
        <dbReference type="PROSITE-ProRule" id="PRU00221"/>
    </source>
</evidence>
<dbReference type="PANTHER" id="PTHR19848">
    <property type="entry name" value="WD40 REPEAT PROTEIN"/>
    <property type="match status" value="1"/>
</dbReference>
<keyword evidence="9" id="KW-1185">Reference proteome</keyword>
<proteinExistence type="inferred from homology"/>
<dbReference type="CDD" id="cd00200">
    <property type="entry name" value="WD40"/>
    <property type="match status" value="1"/>
</dbReference>
<evidence type="ECO:0000256" key="4">
    <source>
        <dbReference type="ARBA" id="ARBA00023242"/>
    </source>
</evidence>
<dbReference type="FunFam" id="2.130.10.10:FF:000092">
    <property type="entry name" value="notchless protein homolog"/>
    <property type="match status" value="1"/>
</dbReference>
<dbReference type="InterPro" id="IPR001632">
    <property type="entry name" value="WD40_G-protein_beta-like"/>
</dbReference>
<comment type="subcellular location">
    <subcellularLocation>
        <location evidence="1">Nucleus</location>
        <location evidence="1">Nucleolus</location>
    </subcellularLocation>
</comment>